<dbReference type="InterPro" id="IPR045851">
    <property type="entry name" value="AMP-bd_C_sf"/>
</dbReference>
<feature type="domain" description="AMP-binding enzyme C-terminal" evidence="3">
    <location>
        <begin position="2"/>
        <end position="80"/>
    </location>
</feature>
<organism evidence="4 5">
    <name type="scientific">Cocos nucifera</name>
    <name type="common">Coconut palm</name>
    <dbReference type="NCBI Taxonomy" id="13894"/>
    <lineage>
        <taxon>Eukaryota</taxon>
        <taxon>Viridiplantae</taxon>
        <taxon>Streptophyta</taxon>
        <taxon>Embryophyta</taxon>
        <taxon>Tracheophyta</taxon>
        <taxon>Spermatophyta</taxon>
        <taxon>Magnoliopsida</taxon>
        <taxon>Liliopsida</taxon>
        <taxon>Arecaceae</taxon>
        <taxon>Arecoideae</taxon>
        <taxon>Cocoseae</taxon>
        <taxon>Attaleinae</taxon>
        <taxon>Cocos</taxon>
    </lineage>
</organism>
<evidence type="ECO:0000256" key="1">
    <source>
        <dbReference type="ARBA" id="ARBA00006432"/>
    </source>
</evidence>
<keyword evidence="2" id="KW-0436">Ligase</keyword>
<name>A0A8K0N7I1_COCNU</name>
<dbReference type="Pfam" id="PF13193">
    <property type="entry name" value="AMP-binding_C"/>
    <property type="match status" value="1"/>
</dbReference>
<dbReference type="InterPro" id="IPR025110">
    <property type="entry name" value="AMP-bd_C"/>
</dbReference>
<dbReference type="Gene3D" id="3.30.300.30">
    <property type="match status" value="1"/>
</dbReference>
<dbReference type="PANTHER" id="PTHR43859:SF57">
    <property type="entry name" value="ACYL-ACTIVATING ENZYME 8-RELATED"/>
    <property type="match status" value="1"/>
</dbReference>
<evidence type="ECO:0000259" key="3">
    <source>
        <dbReference type="Pfam" id="PF13193"/>
    </source>
</evidence>
<accession>A0A8K0N7I1</accession>
<sequence length="101" mass="11428">MEMESVLYGHPVVNEAAVVVRPNEYRGETPCTFISIKEGVLTVPPTVVEVIGWYRERMPHYMVPKTVVFKPELPKTSTGKIQKYVLREMARGVGSPRPSRV</sequence>
<comment type="caution">
    <text evidence="4">The sequence shown here is derived from an EMBL/GenBank/DDBJ whole genome shotgun (WGS) entry which is preliminary data.</text>
</comment>
<dbReference type="Proteomes" id="UP000797356">
    <property type="component" value="Chromosome 9"/>
</dbReference>
<reference evidence="4" key="1">
    <citation type="journal article" date="2017" name="Gigascience">
        <title>The genome draft of coconut (Cocos nucifera).</title>
        <authorList>
            <person name="Xiao Y."/>
            <person name="Xu P."/>
            <person name="Fan H."/>
            <person name="Baudouin L."/>
            <person name="Xia W."/>
            <person name="Bocs S."/>
            <person name="Xu J."/>
            <person name="Li Q."/>
            <person name="Guo A."/>
            <person name="Zhou L."/>
            <person name="Li J."/>
            <person name="Wu Y."/>
            <person name="Ma Z."/>
            <person name="Armero A."/>
            <person name="Issali A.E."/>
            <person name="Liu N."/>
            <person name="Peng M."/>
            <person name="Yang Y."/>
        </authorList>
    </citation>
    <scope>NUCLEOTIDE SEQUENCE</scope>
    <source>
        <tissue evidence="4">Spear leaf of Hainan Tall coconut</tissue>
    </source>
</reference>
<dbReference type="PANTHER" id="PTHR43859">
    <property type="entry name" value="ACYL-ACTIVATING ENZYME"/>
    <property type="match status" value="1"/>
</dbReference>
<gene>
    <name evidence="4" type="ORF">COCNU_09G006520</name>
</gene>
<dbReference type="EMBL" id="CM017880">
    <property type="protein sequence ID" value="KAG1361189.1"/>
    <property type="molecule type" value="Genomic_DNA"/>
</dbReference>
<dbReference type="AlphaFoldDB" id="A0A8K0N7I1"/>
<keyword evidence="5" id="KW-1185">Reference proteome</keyword>
<dbReference type="OrthoDB" id="777213at2759"/>
<evidence type="ECO:0000256" key="2">
    <source>
        <dbReference type="ARBA" id="ARBA00022598"/>
    </source>
</evidence>
<dbReference type="SUPFAM" id="SSF56801">
    <property type="entry name" value="Acetyl-CoA synthetase-like"/>
    <property type="match status" value="1"/>
</dbReference>
<reference evidence="4" key="2">
    <citation type="submission" date="2019-07" db="EMBL/GenBank/DDBJ databases">
        <authorList>
            <person name="Yang Y."/>
            <person name="Bocs S."/>
            <person name="Baudouin L."/>
        </authorList>
    </citation>
    <scope>NUCLEOTIDE SEQUENCE</scope>
    <source>
        <tissue evidence="4">Spear leaf of Hainan Tall coconut</tissue>
    </source>
</reference>
<evidence type="ECO:0000313" key="4">
    <source>
        <dbReference type="EMBL" id="KAG1361189.1"/>
    </source>
</evidence>
<evidence type="ECO:0000313" key="5">
    <source>
        <dbReference type="Proteomes" id="UP000797356"/>
    </source>
</evidence>
<proteinExistence type="inferred from homology"/>
<protein>
    <submittedName>
        <fullName evidence="4">Putative acyl-activating enzyme 5, peroxisomal</fullName>
    </submittedName>
</protein>
<dbReference type="GO" id="GO:0016874">
    <property type="term" value="F:ligase activity"/>
    <property type="evidence" value="ECO:0007669"/>
    <property type="project" value="UniProtKB-KW"/>
</dbReference>
<comment type="similarity">
    <text evidence="1">Belongs to the ATP-dependent AMP-binding enzyme family.</text>
</comment>